<keyword evidence="3" id="KW-1185">Reference proteome</keyword>
<protein>
    <recommendedName>
        <fullName evidence="4">ATPase</fullName>
    </recommendedName>
</protein>
<dbReference type="AlphaFoldDB" id="A0A4Y8WIN9"/>
<organism evidence="2 3">
    <name type="scientific">Vibrio ouci</name>
    <dbReference type="NCBI Taxonomy" id="2499078"/>
    <lineage>
        <taxon>Bacteria</taxon>
        <taxon>Pseudomonadati</taxon>
        <taxon>Pseudomonadota</taxon>
        <taxon>Gammaproteobacteria</taxon>
        <taxon>Vibrionales</taxon>
        <taxon>Vibrionaceae</taxon>
        <taxon>Vibrio</taxon>
    </lineage>
</organism>
<evidence type="ECO:0000256" key="1">
    <source>
        <dbReference type="SAM" id="SignalP"/>
    </source>
</evidence>
<evidence type="ECO:0000313" key="3">
    <source>
        <dbReference type="Proteomes" id="UP000297753"/>
    </source>
</evidence>
<dbReference type="EMBL" id="SATR01000005">
    <property type="protein sequence ID" value="TFH92674.1"/>
    <property type="molecule type" value="Genomic_DNA"/>
</dbReference>
<gene>
    <name evidence="2" type="ORF">ELS82_05645</name>
</gene>
<proteinExistence type="predicted"/>
<reference evidence="2 3" key="1">
    <citation type="submission" date="2019-01" db="EMBL/GenBank/DDBJ databases">
        <title>Vibrio BEI176 sp. nov, a marine bacterium isolated from China: eastern marignal seas.</title>
        <authorList>
            <person name="Li B."/>
        </authorList>
    </citation>
    <scope>NUCLEOTIDE SEQUENCE [LARGE SCALE GENOMIC DNA]</scope>
    <source>
        <strain evidence="2 3">BEI176</strain>
    </source>
</reference>
<evidence type="ECO:0000313" key="2">
    <source>
        <dbReference type="EMBL" id="TFH92674.1"/>
    </source>
</evidence>
<sequence length="188" mass="21692">MIWHYLTTIAAAMLITLPFQVNGSQCNEKSWNASLKVQQELDEAYNLHASRFNQFLKLHQDQPFLFQEFSADEIHSLWSTNNASYLEHMNAQIKASTTIIDLIDNERSAIEPLSEEASHQQDKWLTISRHCQTNGKMINMISGLDYAQLNQALIRDISILLRKLDTLQSRYLKEVEALESSRPKPLED</sequence>
<evidence type="ECO:0008006" key="4">
    <source>
        <dbReference type="Google" id="ProtNLM"/>
    </source>
</evidence>
<accession>A0A4Y8WIN9</accession>
<dbReference type="Proteomes" id="UP000297753">
    <property type="component" value="Unassembled WGS sequence"/>
</dbReference>
<keyword evidence="1" id="KW-0732">Signal</keyword>
<comment type="caution">
    <text evidence="2">The sequence shown here is derived from an EMBL/GenBank/DDBJ whole genome shotgun (WGS) entry which is preliminary data.</text>
</comment>
<name>A0A4Y8WIN9_9VIBR</name>
<feature type="chain" id="PRO_5021240029" description="ATPase" evidence="1">
    <location>
        <begin position="24"/>
        <end position="188"/>
    </location>
</feature>
<feature type="signal peptide" evidence="1">
    <location>
        <begin position="1"/>
        <end position="23"/>
    </location>
</feature>
<dbReference type="OrthoDB" id="5880124at2"/>